<accession>A0A934SSH6</accession>
<sequence length="180" mass="20025">MIGRRDFLKAFGAGVALCAGRAAGAQDADAPARAEPCVVDMMRGRERYLIDLRSAEGLRIAAYLLRDVEYGNLIGTPEFDLLRLAAWAQAYMAAYGRYTVLDIHSGLRTREHNAHLEKAAINSLHIPRTGNRFSAMDVDPYGIDREYFGQLVATTKFGGVGWYATHVHFDCRAIPAYWRA</sequence>
<dbReference type="SUPFAM" id="SSF55166">
    <property type="entry name" value="Hedgehog/DD-peptidase"/>
    <property type="match status" value="1"/>
</dbReference>
<dbReference type="AlphaFoldDB" id="A0A934SSH6"/>
<dbReference type="EMBL" id="JAEPBG010000006">
    <property type="protein sequence ID" value="MBK4735946.1"/>
    <property type="molecule type" value="Genomic_DNA"/>
</dbReference>
<feature type="domain" description="Peptidase M15A C-terminal" evidence="1">
    <location>
        <begin position="81"/>
        <end position="169"/>
    </location>
</feature>
<gene>
    <name evidence="2" type="ORF">JJB74_15100</name>
</gene>
<dbReference type="Pfam" id="PF08291">
    <property type="entry name" value="Peptidase_M15_3"/>
    <property type="match status" value="1"/>
</dbReference>
<protein>
    <recommendedName>
        <fullName evidence="1">Peptidase M15A C-terminal domain-containing protein</fullName>
    </recommendedName>
</protein>
<evidence type="ECO:0000259" key="1">
    <source>
        <dbReference type="Pfam" id="PF08291"/>
    </source>
</evidence>
<dbReference type="InterPro" id="IPR006311">
    <property type="entry name" value="TAT_signal"/>
</dbReference>
<evidence type="ECO:0000313" key="3">
    <source>
        <dbReference type="Proteomes" id="UP000622890"/>
    </source>
</evidence>
<dbReference type="RefSeq" id="WP_200592873.1">
    <property type="nucleotide sequence ID" value="NZ_JAEPBG010000006.1"/>
</dbReference>
<dbReference type="Gene3D" id="3.30.1380.10">
    <property type="match status" value="1"/>
</dbReference>
<dbReference type="InterPro" id="IPR009045">
    <property type="entry name" value="Zn_M74/Hedgehog-like"/>
</dbReference>
<reference evidence="2" key="1">
    <citation type="submission" date="2021-01" db="EMBL/GenBank/DDBJ databases">
        <title>Genome sequence of strain Noviherbaspirillum sp. DKR-6.</title>
        <authorList>
            <person name="Chaudhary D.K."/>
        </authorList>
    </citation>
    <scope>NUCLEOTIDE SEQUENCE</scope>
    <source>
        <strain evidence="2">DKR-6</strain>
    </source>
</reference>
<organism evidence="2 3">
    <name type="scientific">Noviherbaspirillum pedocola</name>
    <dbReference type="NCBI Taxonomy" id="2801341"/>
    <lineage>
        <taxon>Bacteria</taxon>
        <taxon>Pseudomonadati</taxon>
        <taxon>Pseudomonadota</taxon>
        <taxon>Betaproteobacteria</taxon>
        <taxon>Burkholderiales</taxon>
        <taxon>Oxalobacteraceae</taxon>
        <taxon>Noviherbaspirillum</taxon>
    </lineage>
</organism>
<keyword evidence="3" id="KW-1185">Reference proteome</keyword>
<comment type="caution">
    <text evidence="2">The sequence shown here is derived from an EMBL/GenBank/DDBJ whole genome shotgun (WGS) entry which is preliminary data.</text>
</comment>
<dbReference type="Proteomes" id="UP000622890">
    <property type="component" value="Unassembled WGS sequence"/>
</dbReference>
<dbReference type="PROSITE" id="PS51318">
    <property type="entry name" value="TAT"/>
    <property type="match status" value="1"/>
</dbReference>
<dbReference type="InterPro" id="IPR013230">
    <property type="entry name" value="Peptidase_M15A_C"/>
</dbReference>
<evidence type="ECO:0000313" key="2">
    <source>
        <dbReference type="EMBL" id="MBK4735946.1"/>
    </source>
</evidence>
<proteinExistence type="predicted"/>
<name>A0A934SSH6_9BURK</name>